<dbReference type="InterPro" id="IPR011089">
    <property type="entry name" value="GmrSD_C"/>
</dbReference>
<dbReference type="EMBL" id="FQWX01000033">
    <property type="protein sequence ID" value="SHH29231.1"/>
    <property type="molecule type" value="Genomic_DNA"/>
</dbReference>
<evidence type="ECO:0000259" key="1">
    <source>
        <dbReference type="Pfam" id="PF03235"/>
    </source>
</evidence>
<dbReference type="Pfam" id="PF07510">
    <property type="entry name" value="GmrSD_C"/>
    <property type="match status" value="1"/>
</dbReference>
<dbReference type="PANTHER" id="PTHR35149">
    <property type="entry name" value="SLL5132 PROTEIN"/>
    <property type="match status" value="1"/>
</dbReference>
<dbReference type="PANTHER" id="PTHR35149:SF2">
    <property type="entry name" value="DUF262 DOMAIN-CONTAINING PROTEIN"/>
    <property type="match status" value="1"/>
</dbReference>
<dbReference type="AlphaFoldDB" id="A0A1M5RSW0"/>
<reference evidence="4" key="1">
    <citation type="submission" date="2016-11" db="EMBL/GenBank/DDBJ databases">
        <authorList>
            <person name="Varghese N."/>
            <person name="Submissions S."/>
        </authorList>
    </citation>
    <scope>NUCLEOTIDE SEQUENCE [LARGE SCALE GENOMIC DNA]</scope>
    <source>
        <strain evidence="4">DSM 2635</strain>
    </source>
</reference>
<dbReference type="RefSeq" id="WP_242948875.1">
    <property type="nucleotide sequence ID" value="NZ_FQWX01000033.1"/>
</dbReference>
<name>A0A1M5RSW0_9FIRM</name>
<keyword evidence="4" id="KW-1185">Reference proteome</keyword>
<evidence type="ECO:0000313" key="3">
    <source>
        <dbReference type="EMBL" id="SHH29231.1"/>
    </source>
</evidence>
<organism evidence="3 4">
    <name type="scientific">Asaccharospora irregularis DSM 2635</name>
    <dbReference type="NCBI Taxonomy" id="1121321"/>
    <lineage>
        <taxon>Bacteria</taxon>
        <taxon>Bacillati</taxon>
        <taxon>Bacillota</taxon>
        <taxon>Clostridia</taxon>
        <taxon>Peptostreptococcales</taxon>
        <taxon>Peptostreptococcaceae</taxon>
        <taxon>Asaccharospora</taxon>
    </lineage>
</organism>
<dbReference type="InterPro" id="IPR004919">
    <property type="entry name" value="GmrSD_N"/>
</dbReference>
<evidence type="ECO:0000313" key="4">
    <source>
        <dbReference type="Proteomes" id="UP000243255"/>
    </source>
</evidence>
<proteinExistence type="predicted"/>
<evidence type="ECO:0000259" key="2">
    <source>
        <dbReference type="Pfam" id="PF07510"/>
    </source>
</evidence>
<sequence length="739" mass="87183">MKAGEIEFLSYLEGSNKNFIILGSGYMKAGEIEFLSYLEGSNKNFIRLGSGYMKAGEIEFLSYLEGSNKNFIIPVYQRNYNWKKEQCKRLFDDLEDIINSGLRTHFLGSVVSIYGMGKEYLIIDGQQRVTTMSILLLAMCQIIRELGQSRGIITTEEQIKECYLINKHSRNEEGKIKLKPIVEDRKAYYGLFEEEINTNQNSNIVSNYLYFYNRIREDNISVDDLFDAIQKLIIVEIELKSGEDDPQLIFESLNSTGLDLSEADRVRNFVLMGRDSKAQEEFYNNYWYRIEKNTKNNVSSFIRDYLTIKERNIPNKNKVHVSFKRYVSDNDINIEYLLKDLLKFSNYYKEIFDSSTSNSEVNEVLKRVNKLEIFVSYPFLLELFDDYNENILSTDQLIEALNLVECFILRRIICDVPTNALNKIFMNLGREIKKSSDYRENYSQILKYTFINKKSSQRFPDDNEFSNAFETKDIYNTKSKNKLYLLERLENYNNKERVDLENLINDNTLNIEHIMPQTLTNKWKESLGENYKEIHNKYLHTIGNLTLTGYNSKLSNKTFEEKKEMESGFKDSRLYLNKYISAIEKWSEEEIKNRTKILLNRALEIWKYPSTIYEPPRNSENLFTLEDEDINFTNESIVSFSILGECHKVKNWTEFYEQAAFTLYDLDPVRFNNIIDRTYKRDIIDNNKSREVTKLRKGTKISDNIYLETNLNTEAKLNIIRFLLKEFDIELNEVVFSIK</sequence>
<accession>A0A1M5RSW0</accession>
<dbReference type="Pfam" id="PF03235">
    <property type="entry name" value="GmrSD_N"/>
    <property type="match status" value="1"/>
</dbReference>
<gene>
    <name evidence="3" type="ORF">SAMN04488530_1334</name>
</gene>
<dbReference type="Proteomes" id="UP000243255">
    <property type="component" value="Unassembled WGS sequence"/>
</dbReference>
<protein>
    <submittedName>
        <fullName evidence="3">Uncharacterized conserved protein, contains ParB-like and HNH nuclease domains</fullName>
    </submittedName>
</protein>
<feature type="domain" description="GmrSD restriction endonucleases C-terminal" evidence="2">
    <location>
        <begin position="460"/>
        <end position="599"/>
    </location>
</feature>
<feature type="domain" description="GmrSD restriction endonucleases N-terminal" evidence="1">
    <location>
        <begin position="64"/>
        <end position="270"/>
    </location>
</feature>